<evidence type="ECO:0000259" key="2">
    <source>
        <dbReference type="Pfam" id="PF12853"/>
    </source>
</evidence>
<dbReference type="Pfam" id="PF10785">
    <property type="entry name" value="NADH-u_ox-rdase"/>
    <property type="match status" value="1"/>
</dbReference>
<dbReference type="InterPro" id="IPR019721">
    <property type="entry name" value="NADH-UbQ_OxRdtase_su21_N"/>
</dbReference>
<protein>
    <submittedName>
        <fullName evidence="3">ARAD1C44396p</fullName>
    </submittedName>
</protein>
<name>A0A060T4U9_BLAAD</name>
<feature type="domain" description="NADH-ubiquinone oxidoreductase 21kDa subunit N-terminal" evidence="1">
    <location>
        <begin position="16"/>
        <end position="101"/>
    </location>
</feature>
<proteinExistence type="predicted"/>
<dbReference type="PANTHER" id="PTHR34062">
    <property type="entry name" value="OXIDOREDUCTASE 21 KDA SUBUNIT, PUTATIVE (AFU_ORTHOLOGUE AFUA_4G04750)-RELATED"/>
    <property type="match status" value="1"/>
</dbReference>
<dbReference type="PANTHER" id="PTHR34062:SF1">
    <property type="entry name" value="NADH-UBIQUINONE OXIDOREDUCTASE 21KDA SUBUNIT N-TERMINAL DOMAIN-CONTAINING PROTEIN"/>
    <property type="match status" value="1"/>
</dbReference>
<dbReference type="Pfam" id="PF12853">
    <property type="entry name" value="NADH_u_ox_C"/>
    <property type="match status" value="1"/>
</dbReference>
<dbReference type="InterPro" id="IPR024549">
    <property type="entry name" value="NADH-UbQ_OxRdtase_su21_C_fun"/>
</dbReference>
<organism evidence="3">
    <name type="scientific">Blastobotrys adeninivorans</name>
    <name type="common">Yeast</name>
    <name type="synonym">Arxula adeninivorans</name>
    <dbReference type="NCBI Taxonomy" id="409370"/>
    <lineage>
        <taxon>Eukaryota</taxon>
        <taxon>Fungi</taxon>
        <taxon>Dikarya</taxon>
        <taxon>Ascomycota</taxon>
        <taxon>Saccharomycotina</taxon>
        <taxon>Dipodascomycetes</taxon>
        <taxon>Dipodascales</taxon>
        <taxon>Trichomonascaceae</taxon>
        <taxon>Blastobotrys</taxon>
    </lineage>
</organism>
<gene>
    <name evidence="3" type="ORF">GNLVRS02_ARAD1C44396g</name>
</gene>
<dbReference type="InterPro" id="IPR053229">
    <property type="entry name" value="NADH-Q_oxidrdct_subunit"/>
</dbReference>
<evidence type="ECO:0000313" key="3">
    <source>
        <dbReference type="EMBL" id="CDP35829.1"/>
    </source>
</evidence>
<evidence type="ECO:0000259" key="1">
    <source>
        <dbReference type="Pfam" id="PF10785"/>
    </source>
</evidence>
<reference evidence="3" key="2">
    <citation type="submission" date="2014-06" db="EMBL/GenBank/DDBJ databases">
        <title>The complete genome of Blastobotrys (Arxula) adeninivorans LS3 - a yeast of biotechnological interest.</title>
        <authorList>
            <person name="Kunze G."/>
            <person name="Gaillardin C."/>
            <person name="Czernicka M."/>
            <person name="Durrens P."/>
            <person name="Martin T."/>
            <person name="Boer E."/>
            <person name="Gabaldon T."/>
            <person name="Cruz J."/>
            <person name="Talla E."/>
            <person name="Marck C."/>
            <person name="Goffeau A."/>
            <person name="Barbe V."/>
            <person name="Baret P."/>
            <person name="Baronian K."/>
            <person name="Beier S."/>
            <person name="Bleykasten C."/>
            <person name="Bode R."/>
            <person name="Casaregola S."/>
            <person name="Despons L."/>
            <person name="Fairhead C."/>
            <person name="Giersberg M."/>
            <person name="Gierski P."/>
            <person name="Hahnel U."/>
            <person name="Hartmann A."/>
            <person name="Jankowska D."/>
            <person name="Jubin C."/>
            <person name="Jung P."/>
            <person name="Lafontaine I."/>
            <person name="Leh-Louis V."/>
            <person name="Lemaire M."/>
            <person name="Marcet-Houben M."/>
            <person name="Mascher M."/>
            <person name="Morel G."/>
            <person name="Richard G.-F."/>
            <person name="Riechen J."/>
            <person name="Sacerdot C."/>
            <person name="Sarkar A."/>
            <person name="Savel G."/>
            <person name="Schacherer J."/>
            <person name="Sherman D."/>
            <person name="Straub M.-L."/>
            <person name="Stein N."/>
            <person name="Thierry A."/>
            <person name="Trautwein-Schult A."/>
            <person name="Westhof E."/>
            <person name="Worch S."/>
            <person name="Dujon B."/>
            <person name="Souciet J.-L."/>
            <person name="Wincker P."/>
            <person name="Scholz U."/>
            <person name="Neuveglise N."/>
        </authorList>
    </citation>
    <scope>NUCLEOTIDE SEQUENCE</scope>
    <source>
        <strain evidence="3">LS3</strain>
    </source>
</reference>
<feature type="domain" description="NADH-ubiquinone oxidoreductase 21kDa subunit C-terminal fungi" evidence="2">
    <location>
        <begin position="110"/>
        <end position="187"/>
    </location>
</feature>
<dbReference type="EMBL" id="HG937693">
    <property type="protein sequence ID" value="CDP35829.1"/>
    <property type="molecule type" value="Genomic_DNA"/>
</dbReference>
<reference evidence="3" key="1">
    <citation type="submission" date="2014-02" db="EMBL/GenBank/DDBJ databases">
        <authorList>
            <person name="Genoscope - CEA"/>
        </authorList>
    </citation>
    <scope>NUCLEOTIDE SEQUENCE</scope>
    <source>
        <strain evidence="3">LS3</strain>
    </source>
</reference>
<accession>A0A060T4U9</accession>
<sequence>MPQSEPANNNVVLSQADYEIIDVDPHFSRVVKYFRGSDWLKVGLFTASGPAIVTAIEFFESGRKRFHVSPSAFRITAALGFTAGFLNQYAQSSLRFQGAIENSREVRKDRYEIKQRLAQGLSPYKEDESSLSQWLRRTAAANSTHSFNYLGIFPWFNFVNHEHHGVSLKKYYETRPGEEEWGFNLQAPEDKA</sequence>
<dbReference type="AlphaFoldDB" id="A0A060T4U9"/>
<dbReference type="PhylomeDB" id="A0A060T4U9"/>